<protein>
    <submittedName>
        <fullName evidence="1">Putative E3 ubiquitin-protein ligase TRIM71-like</fullName>
    </submittedName>
</protein>
<evidence type="ECO:0000313" key="2">
    <source>
        <dbReference type="Proteomes" id="UP000230750"/>
    </source>
</evidence>
<comment type="caution">
    <text evidence="1">The sequence shown here is derived from an EMBL/GenBank/DDBJ whole genome shotgun (WGS) entry which is preliminary data.</text>
</comment>
<gene>
    <name evidence="1" type="ORF">BSL78_18565</name>
</gene>
<dbReference type="EMBL" id="MRZV01000769">
    <property type="protein sequence ID" value="PIK44568.1"/>
    <property type="molecule type" value="Genomic_DNA"/>
</dbReference>
<evidence type="ECO:0000313" key="1">
    <source>
        <dbReference type="EMBL" id="PIK44568.1"/>
    </source>
</evidence>
<dbReference type="SUPFAM" id="SSF57845">
    <property type="entry name" value="B-box zinc-binding domain"/>
    <property type="match status" value="1"/>
</dbReference>
<keyword evidence="2" id="KW-1185">Reference proteome</keyword>
<dbReference type="AlphaFoldDB" id="A0A2G8K978"/>
<organism evidence="1 2">
    <name type="scientific">Stichopus japonicus</name>
    <name type="common">Sea cucumber</name>
    <dbReference type="NCBI Taxonomy" id="307972"/>
    <lineage>
        <taxon>Eukaryota</taxon>
        <taxon>Metazoa</taxon>
        <taxon>Echinodermata</taxon>
        <taxon>Eleutherozoa</taxon>
        <taxon>Echinozoa</taxon>
        <taxon>Holothuroidea</taxon>
        <taxon>Aspidochirotacea</taxon>
        <taxon>Aspidochirotida</taxon>
        <taxon>Stichopodidae</taxon>
        <taxon>Apostichopus</taxon>
    </lineage>
</organism>
<name>A0A2G8K978_STIJA</name>
<proteinExistence type="predicted"/>
<dbReference type="Gene3D" id="3.30.160.60">
    <property type="entry name" value="Classic Zinc Finger"/>
    <property type="match status" value="1"/>
</dbReference>
<reference evidence="1 2" key="1">
    <citation type="journal article" date="2017" name="PLoS Biol.">
        <title>The sea cucumber genome provides insights into morphological evolution and visceral regeneration.</title>
        <authorList>
            <person name="Zhang X."/>
            <person name="Sun L."/>
            <person name="Yuan J."/>
            <person name="Sun Y."/>
            <person name="Gao Y."/>
            <person name="Zhang L."/>
            <person name="Li S."/>
            <person name="Dai H."/>
            <person name="Hamel J.F."/>
            <person name="Liu C."/>
            <person name="Yu Y."/>
            <person name="Liu S."/>
            <person name="Lin W."/>
            <person name="Guo K."/>
            <person name="Jin S."/>
            <person name="Xu P."/>
            <person name="Storey K.B."/>
            <person name="Huan P."/>
            <person name="Zhang T."/>
            <person name="Zhou Y."/>
            <person name="Zhang J."/>
            <person name="Lin C."/>
            <person name="Li X."/>
            <person name="Xing L."/>
            <person name="Huo D."/>
            <person name="Sun M."/>
            <person name="Wang L."/>
            <person name="Mercier A."/>
            <person name="Li F."/>
            <person name="Yang H."/>
            <person name="Xiang J."/>
        </authorList>
    </citation>
    <scope>NUCLEOTIDE SEQUENCE [LARGE SCALE GENOMIC DNA]</scope>
    <source>
        <strain evidence="1">Shaxun</strain>
        <tissue evidence="1">Muscle</tissue>
    </source>
</reference>
<dbReference type="Proteomes" id="UP000230750">
    <property type="component" value="Unassembled WGS sequence"/>
</dbReference>
<sequence>MSGELNTVSRTCEFCFQSKQKTHQLRCKHVLCGSWTTISPSNFQNTNVEYVTIRRIPARRNSVSQTNPSYTVASTSQDEFFNVRATMRILQVTLSKTAHCVDCRMDICQNCVEQHSKMAVLQNHKIESHKRNIQNSPTAEPTIYCREHIEEVANGFCRTCLGTRVCDLCIQASHIGHHVELTHPLSSTSPKPPMTFDELLRETTSFTITFCKREPFSSR</sequence>
<dbReference type="CDD" id="cd19757">
    <property type="entry name" value="Bbox1"/>
    <property type="match status" value="1"/>
</dbReference>
<accession>A0A2G8K978</accession>
<dbReference type="OrthoDB" id="10671644at2759"/>